<dbReference type="Proteomes" id="UP000198704">
    <property type="component" value="Unassembled WGS sequence"/>
</dbReference>
<gene>
    <name evidence="2" type="ORF">SAMN05216360_103328</name>
</gene>
<keyword evidence="1" id="KW-0812">Transmembrane</keyword>
<dbReference type="STRING" id="582672.SAMN05216360_103328"/>
<dbReference type="RefSeq" id="WP_091714412.1">
    <property type="nucleotide sequence ID" value="NZ_FNHS01000003.1"/>
</dbReference>
<dbReference type="EMBL" id="FNHS01000003">
    <property type="protein sequence ID" value="SDM76899.1"/>
    <property type="molecule type" value="Genomic_DNA"/>
</dbReference>
<sequence length="89" mass="9429">MGERPPGSTDPHGADRLRILGRVLWNLRMLGLFLVGPGLGVALVDAIFGLAPHLYGAAAGMFGLTLALFALLARGEWRRLSAAAGRHRA</sequence>
<keyword evidence="1" id="KW-0472">Membrane</keyword>
<keyword evidence="1" id="KW-1133">Transmembrane helix</keyword>
<evidence type="ECO:0000313" key="2">
    <source>
        <dbReference type="EMBL" id="SDM76899.1"/>
    </source>
</evidence>
<name>A0A1G9VX82_9HYPH</name>
<accession>A0A1G9VX82</accession>
<evidence type="ECO:0000313" key="3">
    <source>
        <dbReference type="Proteomes" id="UP000198704"/>
    </source>
</evidence>
<protein>
    <submittedName>
        <fullName evidence="2">Uncharacterized protein</fullName>
    </submittedName>
</protein>
<organism evidence="2 3">
    <name type="scientific">Methylobacterium phyllostachyos</name>
    <dbReference type="NCBI Taxonomy" id="582672"/>
    <lineage>
        <taxon>Bacteria</taxon>
        <taxon>Pseudomonadati</taxon>
        <taxon>Pseudomonadota</taxon>
        <taxon>Alphaproteobacteria</taxon>
        <taxon>Hyphomicrobiales</taxon>
        <taxon>Methylobacteriaceae</taxon>
        <taxon>Methylobacterium</taxon>
    </lineage>
</organism>
<dbReference type="AlphaFoldDB" id="A0A1G9VX82"/>
<feature type="transmembrane region" description="Helical" evidence="1">
    <location>
        <begin position="25"/>
        <end position="48"/>
    </location>
</feature>
<keyword evidence="3" id="KW-1185">Reference proteome</keyword>
<feature type="transmembrane region" description="Helical" evidence="1">
    <location>
        <begin position="54"/>
        <end position="73"/>
    </location>
</feature>
<evidence type="ECO:0000256" key="1">
    <source>
        <dbReference type="SAM" id="Phobius"/>
    </source>
</evidence>
<reference evidence="3" key="1">
    <citation type="submission" date="2016-10" db="EMBL/GenBank/DDBJ databases">
        <authorList>
            <person name="Varghese N."/>
            <person name="Submissions S."/>
        </authorList>
    </citation>
    <scope>NUCLEOTIDE SEQUENCE [LARGE SCALE GENOMIC DNA]</scope>
    <source>
        <strain evidence="3">BL47</strain>
    </source>
</reference>
<proteinExistence type="predicted"/>